<dbReference type="GO" id="GO:0005524">
    <property type="term" value="F:ATP binding"/>
    <property type="evidence" value="ECO:0007669"/>
    <property type="project" value="InterPro"/>
</dbReference>
<dbReference type="PANTHER" id="PTHR44329">
    <property type="entry name" value="SERINE/THREONINE-PROTEIN KINASE TNNI3K-RELATED"/>
    <property type="match status" value="1"/>
</dbReference>
<dbReference type="AlphaFoldDB" id="A0A397SNM5"/>
<keyword evidence="2" id="KW-0418">Kinase</keyword>
<keyword evidence="3" id="KW-1185">Reference proteome</keyword>
<dbReference type="PROSITE" id="PS50011">
    <property type="entry name" value="PROTEIN_KINASE_DOM"/>
    <property type="match status" value="1"/>
</dbReference>
<dbReference type="GO" id="GO:0004674">
    <property type="term" value="F:protein serine/threonine kinase activity"/>
    <property type="evidence" value="ECO:0007669"/>
    <property type="project" value="TreeGrafter"/>
</dbReference>
<dbReference type="EMBL" id="QKYT01000291">
    <property type="protein sequence ID" value="RIA87810.1"/>
    <property type="molecule type" value="Genomic_DNA"/>
</dbReference>
<organism evidence="2 3">
    <name type="scientific">Glomus cerebriforme</name>
    <dbReference type="NCBI Taxonomy" id="658196"/>
    <lineage>
        <taxon>Eukaryota</taxon>
        <taxon>Fungi</taxon>
        <taxon>Fungi incertae sedis</taxon>
        <taxon>Mucoromycota</taxon>
        <taxon>Glomeromycotina</taxon>
        <taxon>Glomeromycetes</taxon>
        <taxon>Glomerales</taxon>
        <taxon>Glomeraceae</taxon>
        <taxon>Glomus</taxon>
    </lineage>
</organism>
<dbReference type="Pfam" id="PF07714">
    <property type="entry name" value="PK_Tyr_Ser-Thr"/>
    <property type="match status" value="1"/>
</dbReference>
<dbReference type="InterPro" id="IPR000719">
    <property type="entry name" value="Prot_kinase_dom"/>
</dbReference>
<feature type="domain" description="Protein kinase" evidence="1">
    <location>
        <begin position="82"/>
        <end position="359"/>
    </location>
</feature>
<comment type="caution">
    <text evidence="2">The sequence shown here is derived from an EMBL/GenBank/DDBJ whole genome shotgun (WGS) entry which is preliminary data.</text>
</comment>
<dbReference type="InterPro" id="IPR051681">
    <property type="entry name" value="Ser/Thr_Kinases-Pseudokinases"/>
</dbReference>
<gene>
    <name evidence="2" type="ORF">C1645_726285</name>
</gene>
<name>A0A397SNM5_9GLOM</name>
<dbReference type="OrthoDB" id="1668230at2759"/>
<sequence length="421" mass="48977">MLKGKYDRAKVRSSKGITRTCKNCKQKCYAKFYCEVCIRNYLKKKFPEWTSKNNDIDQLIQRCQLVSLAPDKIIEWIPDNKIQNINHLTNGGCSEIYTADWIDGRYYEWDSKKQQLKRRGINKKVILKQLVNVKNANRDWLEEARSHVTISCKYGSIVKCYGITKYPPSNDYMLVMSQMDTNLRDYLEQCQNKITWEKRINITFQIIKALDKIHEEGAIHRDLHSGNILYSETRNYWYISDFGFCGPADKPVGCIYGKPSYIAPEVINGKEYTSASDIYSVAMIMWEISSGRQPFADCDEDYDLLQKIINGTRPEIVSGTPPKYKEIMEQCWHADPTQRHDAKFIKNEIKKINKLHQDVSSNNKENFCKIIFKIFNNLVKQKISNDSSKISKFSEPNQKSFTSKASKVYQLENLSKPEGMS</sequence>
<evidence type="ECO:0000313" key="2">
    <source>
        <dbReference type="EMBL" id="RIA87810.1"/>
    </source>
</evidence>
<dbReference type="InterPro" id="IPR001245">
    <property type="entry name" value="Ser-Thr/Tyr_kinase_cat_dom"/>
</dbReference>
<dbReference type="SUPFAM" id="SSF56112">
    <property type="entry name" value="Protein kinase-like (PK-like)"/>
    <property type="match status" value="1"/>
</dbReference>
<reference evidence="2 3" key="1">
    <citation type="submission" date="2018-06" db="EMBL/GenBank/DDBJ databases">
        <title>Comparative genomics reveals the genomic features of Rhizophagus irregularis, R. cerebriforme, R. diaphanum and Gigaspora rosea, and their symbiotic lifestyle signature.</title>
        <authorList>
            <person name="Morin E."/>
            <person name="San Clemente H."/>
            <person name="Chen E.C.H."/>
            <person name="De La Providencia I."/>
            <person name="Hainaut M."/>
            <person name="Kuo A."/>
            <person name="Kohler A."/>
            <person name="Murat C."/>
            <person name="Tang N."/>
            <person name="Roy S."/>
            <person name="Loubradou J."/>
            <person name="Henrissat B."/>
            <person name="Grigoriev I.V."/>
            <person name="Corradi N."/>
            <person name="Roux C."/>
            <person name="Martin F.M."/>
        </authorList>
    </citation>
    <scope>NUCLEOTIDE SEQUENCE [LARGE SCALE GENOMIC DNA]</scope>
    <source>
        <strain evidence="2 3">DAOM 227022</strain>
    </source>
</reference>
<dbReference type="Proteomes" id="UP000265703">
    <property type="component" value="Unassembled WGS sequence"/>
</dbReference>
<protein>
    <submittedName>
        <fullName evidence="2">Kinase-like domain-containing protein</fullName>
    </submittedName>
</protein>
<dbReference type="Gene3D" id="1.10.510.10">
    <property type="entry name" value="Transferase(Phosphotransferase) domain 1"/>
    <property type="match status" value="1"/>
</dbReference>
<evidence type="ECO:0000259" key="1">
    <source>
        <dbReference type="PROSITE" id="PS50011"/>
    </source>
</evidence>
<proteinExistence type="predicted"/>
<keyword evidence="2" id="KW-0808">Transferase</keyword>
<accession>A0A397SNM5</accession>
<dbReference type="InterPro" id="IPR011009">
    <property type="entry name" value="Kinase-like_dom_sf"/>
</dbReference>
<evidence type="ECO:0000313" key="3">
    <source>
        <dbReference type="Proteomes" id="UP000265703"/>
    </source>
</evidence>
<dbReference type="Gene3D" id="1.10.10.1010">
    <property type="entry name" value="Intein homing endonuclease, domain IV"/>
    <property type="match status" value="1"/>
</dbReference>